<dbReference type="PANTHER" id="PTHR46401">
    <property type="entry name" value="GLYCOSYLTRANSFERASE WBBK-RELATED"/>
    <property type="match status" value="1"/>
</dbReference>
<protein>
    <submittedName>
        <fullName evidence="3">Glycosyl transferases group 1 family protein</fullName>
    </submittedName>
</protein>
<keyword evidence="1 3" id="KW-0808">Transferase</keyword>
<evidence type="ECO:0000259" key="2">
    <source>
        <dbReference type="Pfam" id="PF00534"/>
    </source>
</evidence>
<dbReference type="RefSeq" id="WP_032953194.1">
    <property type="nucleotide sequence ID" value="NZ_JNHM01000077.1"/>
</dbReference>
<dbReference type="Gene3D" id="3.40.50.2000">
    <property type="entry name" value="Glycogen Phosphorylase B"/>
    <property type="match status" value="1"/>
</dbReference>
<organism evidence="3 4">
    <name type="scientific">Phocaeicola vulgatus str. 3975 RP4</name>
    <dbReference type="NCBI Taxonomy" id="1339352"/>
    <lineage>
        <taxon>Bacteria</taxon>
        <taxon>Pseudomonadati</taxon>
        <taxon>Bacteroidota</taxon>
        <taxon>Bacteroidia</taxon>
        <taxon>Bacteroidales</taxon>
        <taxon>Bacteroidaceae</taxon>
        <taxon>Phocaeicola</taxon>
    </lineage>
</organism>
<reference evidence="3 4" key="1">
    <citation type="submission" date="2014-04" db="EMBL/GenBank/DDBJ databases">
        <authorList>
            <person name="Sears C."/>
            <person name="Carroll K."/>
            <person name="Sack B.R."/>
            <person name="Qadri F."/>
            <person name="Myers L.L."/>
            <person name="Chung G.-T."/>
            <person name="Escheverria P."/>
            <person name="Fraser C.M."/>
            <person name="Sadzewicz L."/>
            <person name="Shefchek K.A."/>
            <person name="Tallon L."/>
            <person name="Das S.P."/>
            <person name="Daugherty S."/>
            <person name="Mongodin E.F."/>
        </authorList>
    </citation>
    <scope>NUCLEOTIDE SEQUENCE [LARGE SCALE GENOMIC DNA]</scope>
    <source>
        <strain evidence="3 4">3975 RP4</strain>
    </source>
</reference>
<dbReference type="CDD" id="cd03809">
    <property type="entry name" value="GT4_MtfB-like"/>
    <property type="match status" value="1"/>
</dbReference>
<dbReference type="PANTHER" id="PTHR46401:SF2">
    <property type="entry name" value="GLYCOSYLTRANSFERASE WBBK-RELATED"/>
    <property type="match status" value="1"/>
</dbReference>
<feature type="domain" description="Glycosyl transferase family 1" evidence="2">
    <location>
        <begin position="207"/>
        <end position="337"/>
    </location>
</feature>
<name>A0A069SAK1_PHOVU</name>
<sequence>MKTKIVISAVNLVEGGPLTILRSCLKALNDYSAYNDVEVLALVHKKELCSFSNITYIEVPWAKNNWIYRIFFEFFYLKKISRKIKPYLWFSLHDTSPNVKAAKRVVYCHNPTPFYVPKMSDLWCNYKEFFFSLFYRYLYQINIHKNDFIVVQQNWLREAFSNMYSLDKKKIIVAVPRSANVQIKHKEKEEATSICKFFFPCYPRSFKNIEVICKACEILEKKDNAKYNVLLTLKGNENRYAKLLYKQYSSLKTITFGGLLSYEEVYEKYNKIDCLIFPSKLETWGLPISEFMAFDKPMLIADLPYAHETAAGAKYVAFFNPDTPKMLADRMSEVINGDLFNFSSVPLVNIELPHVTSWKMLFDKLLVDND</sequence>
<dbReference type="InterPro" id="IPR001296">
    <property type="entry name" value="Glyco_trans_1"/>
</dbReference>
<accession>A0A069SAK1</accession>
<evidence type="ECO:0000313" key="4">
    <source>
        <dbReference type="Proteomes" id="UP000027661"/>
    </source>
</evidence>
<dbReference type="Proteomes" id="UP000027661">
    <property type="component" value="Unassembled WGS sequence"/>
</dbReference>
<comment type="caution">
    <text evidence="3">The sequence shown here is derived from an EMBL/GenBank/DDBJ whole genome shotgun (WGS) entry which is preliminary data.</text>
</comment>
<evidence type="ECO:0000256" key="1">
    <source>
        <dbReference type="ARBA" id="ARBA00022679"/>
    </source>
</evidence>
<dbReference type="SUPFAM" id="SSF53756">
    <property type="entry name" value="UDP-Glycosyltransferase/glycogen phosphorylase"/>
    <property type="match status" value="1"/>
</dbReference>
<proteinExistence type="predicted"/>
<dbReference type="AlphaFoldDB" id="A0A069SAK1"/>
<dbReference type="Pfam" id="PF00534">
    <property type="entry name" value="Glycos_transf_1"/>
    <property type="match status" value="1"/>
</dbReference>
<dbReference type="GO" id="GO:0009103">
    <property type="term" value="P:lipopolysaccharide biosynthetic process"/>
    <property type="evidence" value="ECO:0007669"/>
    <property type="project" value="TreeGrafter"/>
</dbReference>
<dbReference type="EMBL" id="JNHM01000077">
    <property type="protein sequence ID" value="KDS49215.1"/>
    <property type="molecule type" value="Genomic_DNA"/>
</dbReference>
<evidence type="ECO:0000313" key="3">
    <source>
        <dbReference type="EMBL" id="KDS49215.1"/>
    </source>
</evidence>
<dbReference type="GO" id="GO:0016757">
    <property type="term" value="F:glycosyltransferase activity"/>
    <property type="evidence" value="ECO:0007669"/>
    <property type="project" value="InterPro"/>
</dbReference>
<dbReference type="PATRIC" id="fig|1339352.3.peg.3064"/>
<gene>
    <name evidence="3" type="ORF">M099_3223</name>
</gene>